<dbReference type="InterPro" id="IPR032331">
    <property type="entry name" value="DUF4856"/>
</dbReference>
<evidence type="ECO:0000313" key="2">
    <source>
        <dbReference type="EMBL" id="CAL2104261.1"/>
    </source>
</evidence>
<gene>
    <name evidence="2" type="ORF">T190423A01A_60198</name>
</gene>
<dbReference type="RefSeq" id="WP_348718542.1">
    <property type="nucleotide sequence ID" value="NZ_CAXJIO010000015.1"/>
</dbReference>
<sequence length="398" mass="43491">MKRVILSMLAVSAVVLTSCSDDDPVNNVTAPATYKFERNGNTTVSFSGQTTRIKMAKEIADALKNTAKTEEDIDKMFAHEEGKPDFIDTSLNATGKNVRSKTAASNDFFSANAVDANAIKGEFDSWIEEQVDDVYPNWDVNAVAGTAGKLQESGGGSTRYINGKGVELNQIFAKGLIGALMVDQMLNNYLSTLVLDEGTNVAKNDAGTLETGTNYTKMEHKWDEAYGYLYGGEANPAVPVLDADSFLNKYLDRVNKDSDFAGIATEIYNAFKLGRAAIVAKNYKVRNEQAEIIREKISEVIAIRTVYYLQSGKGVWATDKASAFHDLSEGLGFIYSLQFTRKPNSTESYFTKAEVDGYINDLIGTGNGLWENTTPATLDNISNKIAAKFNFTVAETVN</sequence>
<accession>A0ABM9PFA7</accession>
<dbReference type="Proteomes" id="UP001497527">
    <property type="component" value="Unassembled WGS sequence"/>
</dbReference>
<dbReference type="Pfam" id="PF16148">
    <property type="entry name" value="DUF4856"/>
    <property type="match status" value="1"/>
</dbReference>
<organism evidence="2 3">
    <name type="scientific">Tenacibaculum polynesiense</name>
    <dbReference type="NCBI Taxonomy" id="3137857"/>
    <lineage>
        <taxon>Bacteria</taxon>
        <taxon>Pseudomonadati</taxon>
        <taxon>Bacteroidota</taxon>
        <taxon>Flavobacteriia</taxon>
        <taxon>Flavobacteriales</taxon>
        <taxon>Flavobacteriaceae</taxon>
        <taxon>Tenacibaculum</taxon>
    </lineage>
</organism>
<feature type="signal peptide" evidence="1">
    <location>
        <begin position="1"/>
        <end position="20"/>
    </location>
</feature>
<dbReference type="EMBL" id="CAXJIO010000015">
    <property type="protein sequence ID" value="CAL2104261.1"/>
    <property type="molecule type" value="Genomic_DNA"/>
</dbReference>
<proteinExistence type="predicted"/>
<keyword evidence="1" id="KW-0732">Signal</keyword>
<evidence type="ECO:0000256" key="1">
    <source>
        <dbReference type="SAM" id="SignalP"/>
    </source>
</evidence>
<evidence type="ECO:0000313" key="3">
    <source>
        <dbReference type="Proteomes" id="UP001497527"/>
    </source>
</evidence>
<keyword evidence="3" id="KW-1185">Reference proteome</keyword>
<dbReference type="PROSITE" id="PS51257">
    <property type="entry name" value="PROKAR_LIPOPROTEIN"/>
    <property type="match status" value="1"/>
</dbReference>
<comment type="caution">
    <text evidence="2">The sequence shown here is derived from an EMBL/GenBank/DDBJ whole genome shotgun (WGS) entry which is preliminary data.</text>
</comment>
<name>A0ABM9PFA7_9FLAO</name>
<feature type="chain" id="PRO_5046884174" evidence="1">
    <location>
        <begin position="21"/>
        <end position="398"/>
    </location>
</feature>
<protein>
    <submittedName>
        <fullName evidence="2">DUF4856 domain-containing protein</fullName>
    </submittedName>
</protein>
<reference evidence="2 3" key="1">
    <citation type="submission" date="2024-05" db="EMBL/GenBank/DDBJ databases">
        <authorList>
            <person name="Duchaud E."/>
        </authorList>
    </citation>
    <scope>NUCLEOTIDE SEQUENCE [LARGE SCALE GENOMIC DNA]</scope>
    <source>
        <strain evidence="2">Ena-SAMPLE-TAB-13-05-2024-13:56:06:370-140308</strain>
    </source>
</reference>